<dbReference type="EMBL" id="JBFOLK010000011">
    <property type="protein sequence ID" value="KAL2476330.1"/>
    <property type="molecule type" value="Genomic_DNA"/>
</dbReference>
<evidence type="ECO:0000313" key="2">
    <source>
        <dbReference type="Proteomes" id="UP001604336"/>
    </source>
</evidence>
<dbReference type="AlphaFoldDB" id="A0ABD1QJD8"/>
<evidence type="ECO:0000313" key="1">
    <source>
        <dbReference type="EMBL" id="KAL2476330.1"/>
    </source>
</evidence>
<accession>A0ABD1QJD8</accession>
<sequence length="120" mass="13431">MFYLQDSFLMEDLLGQSSGTEQVPVFDTFGPLYSQSTSTTLLKSGDESGKLSCLQPNDDEYFGSGFKTEFTDSLERKFTEEQSLKDDGEKLELHESNLLRHQCPTANLRKSGCMVTEPGI</sequence>
<comment type="caution">
    <text evidence="1">The sequence shown here is derived from an EMBL/GenBank/DDBJ whole genome shotgun (WGS) entry which is preliminary data.</text>
</comment>
<keyword evidence="2" id="KW-1185">Reference proteome</keyword>
<dbReference type="Proteomes" id="UP001604336">
    <property type="component" value="Unassembled WGS sequence"/>
</dbReference>
<reference evidence="2" key="1">
    <citation type="submission" date="2024-07" db="EMBL/GenBank/DDBJ databases">
        <title>Two chromosome-level genome assemblies of Korean endemic species Abeliophyllum distichum and Forsythia ovata (Oleaceae).</title>
        <authorList>
            <person name="Jang H."/>
        </authorList>
    </citation>
    <scope>NUCLEOTIDE SEQUENCE [LARGE SCALE GENOMIC DNA]</scope>
</reference>
<proteinExistence type="predicted"/>
<name>A0ABD1QJD8_9LAMI</name>
<protein>
    <submittedName>
        <fullName evidence="1">Transcription factor</fullName>
    </submittedName>
</protein>
<gene>
    <name evidence="1" type="ORF">Adt_37066</name>
</gene>
<organism evidence="1 2">
    <name type="scientific">Abeliophyllum distichum</name>
    <dbReference type="NCBI Taxonomy" id="126358"/>
    <lineage>
        <taxon>Eukaryota</taxon>
        <taxon>Viridiplantae</taxon>
        <taxon>Streptophyta</taxon>
        <taxon>Embryophyta</taxon>
        <taxon>Tracheophyta</taxon>
        <taxon>Spermatophyta</taxon>
        <taxon>Magnoliopsida</taxon>
        <taxon>eudicotyledons</taxon>
        <taxon>Gunneridae</taxon>
        <taxon>Pentapetalae</taxon>
        <taxon>asterids</taxon>
        <taxon>lamiids</taxon>
        <taxon>Lamiales</taxon>
        <taxon>Oleaceae</taxon>
        <taxon>Forsythieae</taxon>
        <taxon>Abeliophyllum</taxon>
    </lineage>
</organism>